<evidence type="ECO:0000313" key="2">
    <source>
        <dbReference type="Proteomes" id="UP000054721"/>
    </source>
</evidence>
<organism evidence="1 2">
    <name type="scientific">Trichinella nativa</name>
    <dbReference type="NCBI Taxonomy" id="6335"/>
    <lineage>
        <taxon>Eukaryota</taxon>
        <taxon>Metazoa</taxon>
        <taxon>Ecdysozoa</taxon>
        <taxon>Nematoda</taxon>
        <taxon>Enoplea</taxon>
        <taxon>Dorylaimia</taxon>
        <taxon>Trichinellida</taxon>
        <taxon>Trichinellidae</taxon>
        <taxon>Trichinella</taxon>
    </lineage>
</organism>
<dbReference type="EMBL" id="JYDW01000243">
    <property type="protein sequence ID" value="KRZ50973.1"/>
    <property type="molecule type" value="Genomic_DNA"/>
</dbReference>
<reference evidence="1 2" key="1">
    <citation type="submission" date="2015-05" db="EMBL/GenBank/DDBJ databases">
        <title>Evolution of Trichinella species and genotypes.</title>
        <authorList>
            <person name="Korhonen P.K."/>
            <person name="Edoardo P."/>
            <person name="Giuseppe L.R."/>
            <person name="Gasser R.B."/>
        </authorList>
    </citation>
    <scope>NUCLEOTIDE SEQUENCE [LARGE SCALE GENOMIC DNA]</scope>
    <source>
        <strain evidence="1">ISS10</strain>
    </source>
</reference>
<proteinExistence type="predicted"/>
<sequence length="112" mass="12957">MDPIYTMAFILIVSETLDELYFLSDLFCQLAQLICVDVFCLSQYFCYGDFCQINVTVPFFCSYYIPAQVKLMKQRKSENADNTKQNKDLCTQPVCLDFGEEIFAMSSIYAEL</sequence>
<gene>
    <name evidence="1" type="ORF">T02_14800</name>
</gene>
<comment type="caution">
    <text evidence="1">The sequence shown here is derived from an EMBL/GenBank/DDBJ whole genome shotgun (WGS) entry which is preliminary data.</text>
</comment>
<protein>
    <submittedName>
        <fullName evidence="1">Uncharacterized protein</fullName>
    </submittedName>
</protein>
<name>A0A0V1KUD3_9BILA</name>
<keyword evidence="2" id="KW-1185">Reference proteome</keyword>
<evidence type="ECO:0000313" key="1">
    <source>
        <dbReference type="EMBL" id="KRZ50973.1"/>
    </source>
</evidence>
<dbReference type="Proteomes" id="UP000054721">
    <property type="component" value="Unassembled WGS sequence"/>
</dbReference>
<dbReference type="AlphaFoldDB" id="A0A0V1KUD3"/>
<accession>A0A0V1KUD3</accession>